<dbReference type="EMBL" id="JBHTON010000009">
    <property type="protein sequence ID" value="MFD1484454.1"/>
    <property type="molecule type" value="Genomic_DNA"/>
</dbReference>
<accession>A0ABW4E4G8</accession>
<dbReference type="Proteomes" id="UP001597252">
    <property type="component" value="Unassembled WGS sequence"/>
</dbReference>
<evidence type="ECO:0000313" key="1">
    <source>
        <dbReference type="EMBL" id="MFD1484454.1"/>
    </source>
</evidence>
<comment type="caution">
    <text evidence="1">The sequence shown here is derived from an EMBL/GenBank/DDBJ whole genome shotgun (WGS) entry which is preliminary data.</text>
</comment>
<name>A0ABW4E4G8_9LACO</name>
<protein>
    <submittedName>
        <fullName evidence="1">DUF2922 family protein</fullName>
    </submittedName>
</protein>
<sequence>MADTTTRTVRLSYFGSDGGRYNFTVSQLRNDVTVEKADAALDDLANLNAFQRGEVLLYTQALEANQVTTTTHQIVLR</sequence>
<dbReference type="InterPro" id="IPR021321">
    <property type="entry name" value="DUF2922"/>
</dbReference>
<proteinExistence type="predicted"/>
<gene>
    <name evidence="1" type="ORF">ACFQ5J_04305</name>
</gene>
<keyword evidence="2" id="KW-1185">Reference proteome</keyword>
<reference evidence="2" key="1">
    <citation type="journal article" date="2019" name="Int. J. Syst. Evol. Microbiol.">
        <title>The Global Catalogue of Microorganisms (GCM) 10K type strain sequencing project: providing services to taxonomists for standard genome sequencing and annotation.</title>
        <authorList>
            <consortium name="The Broad Institute Genomics Platform"/>
            <consortium name="The Broad Institute Genome Sequencing Center for Infectious Disease"/>
            <person name="Wu L."/>
            <person name="Ma J."/>
        </authorList>
    </citation>
    <scope>NUCLEOTIDE SEQUENCE [LARGE SCALE GENOMIC DNA]</scope>
    <source>
        <strain evidence="2">CCM 8903</strain>
    </source>
</reference>
<dbReference type="Pfam" id="PF11148">
    <property type="entry name" value="DUF2922"/>
    <property type="match status" value="1"/>
</dbReference>
<evidence type="ECO:0000313" key="2">
    <source>
        <dbReference type="Proteomes" id="UP001597252"/>
    </source>
</evidence>
<organism evidence="1 2">
    <name type="scientific">Lacticaseibacillus baoqingensis</name>
    <dbReference type="NCBI Taxonomy" id="2486013"/>
    <lineage>
        <taxon>Bacteria</taxon>
        <taxon>Bacillati</taxon>
        <taxon>Bacillota</taxon>
        <taxon>Bacilli</taxon>
        <taxon>Lactobacillales</taxon>
        <taxon>Lactobacillaceae</taxon>
        <taxon>Lacticaseibacillus</taxon>
    </lineage>
</organism>
<dbReference type="RefSeq" id="WP_125752563.1">
    <property type="nucleotide sequence ID" value="NZ_JBHTON010000009.1"/>
</dbReference>